<feature type="region of interest" description="Disordered" evidence="1">
    <location>
        <begin position="36"/>
        <end position="138"/>
    </location>
</feature>
<dbReference type="Pfam" id="PF11951">
    <property type="entry name" value="Fungal_trans_2"/>
    <property type="match status" value="1"/>
</dbReference>
<dbReference type="PANTHER" id="PTHR37540:SF5">
    <property type="entry name" value="TRANSCRIPTION FACTOR DOMAIN-CONTAINING PROTEIN"/>
    <property type="match status" value="1"/>
</dbReference>
<evidence type="ECO:0000313" key="2">
    <source>
        <dbReference type="EMBL" id="KAF2245450.1"/>
    </source>
</evidence>
<evidence type="ECO:0008006" key="4">
    <source>
        <dbReference type="Google" id="ProtNLM"/>
    </source>
</evidence>
<keyword evidence="3" id="KW-1185">Reference proteome</keyword>
<dbReference type="OrthoDB" id="4158087at2759"/>
<dbReference type="PANTHER" id="PTHR37540">
    <property type="entry name" value="TRANSCRIPTION FACTOR (ACR-2), PUTATIVE-RELATED-RELATED"/>
    <property type="match status" value="1"/>
</dbReference>
<sequence>MDREYEFFITTEEPHQPEGVERGRIRRLVMRNFFETKWSGPSNNSSKHHSASTVQAKTSLKSRFRLPKPGQETIDARAKPKCKKTPRRQSQEEEEKKERRPGTTRKLSGLSDVSQLEAKRSASSRRASPAGRDAVEIGKSEEETKLVLNINPNAHRFDPFDVLPVPGTPQLDILFRLYKCGSRANSIAINARNTWWSFISHDAGLLHATLATWALYGMLIRGMSGLHIDQLRHKNEAIKEINTKIGDPGGGISDELVGTVSTLASFENLLGAYDAAQLHIAALKRMVNARGGLFAFGHNDGLIRGILWVDFHTAAAFRLPPSFPRIRLDPDTPPLPEALLEEAAYTSPTSLLQLSVASIDCFNIFYRLHRLGLAVSSRWIRKVNRLTFSNLLYETEHTILSVPDKSRDFLDFDLEPHDEHSEDFDERGNLADGASVTEALLAATQIFLYAALREMPPKAKIFSILLERLRVALDRPKVSTIEIWIAAKNLNTLLWVLVVASVVAPSWGGRSWWIGRLSDVIEEVNIRSQTELERILERIAWTDVVFGDALDGVWDEVGEYARGVERAQNCQARERSTEPEEELVATGTVAPRLLEAHQEKGLVVPVRFDSGRWKVNGWYV</sequence>
<organism evidence="2 3">
    <name type="scientific">Trematosphaeria pertusa</name>
    <dbReference type="NCBI Taxonomy" id="390896"/>
    <lineage>
        <taxon>Eukaryota</taxon>
        <taxon>Fungi</taxon>
        <taxon>Dikarya</taxon>
        <taxon>Ascomycota</taxon>
        <taxon>Pezizomycotina</taxon>
        <taxon>Dothideomycetes</taxon>
        <taxon>Pleosporomycetidae</taxon>
        <taxon>Pleosporales</taxon>
        <taxon>Massarineae</taxon>
        <taxon>Trematosphaeriaceae</taxon>
        <taxon>Trematosphaeria</taxon>
    </lineage>
</organism>
<reference evidence="2" key="1">
    <citation type="journal article" date="2020" name="Stud. Mycol.">
        <title>101 Dothideomycetes genomes: a test case for predicting lifestyles and emergence of pathogens.</title>
        <authorList>
            <person name="Haridas S."/>
            <person name="Albert R."/>
            <person name="Binder M."/>
            <person name="Bloem J."/>
            <person name="Labutti K."/>
            <person name="Salamov A."/>
            <person name="Andreopoulos B."/>
            <person name="Baker S."/>
            <person name="Barry K."/>
            <person name="Bills G."/>
            <person name="Bluhm B."/>
            <person name="Cannon C."/>
            <person name="Castanera R."/>
            <person name="Culley D."/>
            <person name="Daum C."/>
            <person name="Ezra D."/>
            <person name="Gonzalez J."/>
            <person name="Henrissat B."/>
            <person name="Kuo A."/>
            <person name="Liang C."/>
            <person name="Lipzen A."/>
            <person name="Lutzoni F."/>
            <person name="Magnuson J."/>
            <person name="Mondo S."/>
            <person name="Nolan M."/>
            <person name="Ohm R."/>
            <person name="Pangilinan J."/>
            <person name="Park H.-J."/>
            <person name="Ramirez L."/>
            <person name="Alfaro M."/>
            <person name="Sun H."/>
            <person name="Tritt A."/>
            <person name="Yoshinaga Y."/>
            <person name="Zwiers L.-H."/>
            <person name="Turgeon B."/>
            <person name="Goodwin S."/>
            <person name="Spatafora J."/>
            <person name="Crous P."/>
            <person name="Grigoriev I."/>
        </authorList>
    </citation>
    <scope>NUCLEOTIDE SEQUENCE</scope>
    <source>
        <strain evidence="2">CBS 122368</strain>
    </source>
</reference>
<gene>
    <name evidence="2" type="ORF">BU26DRAFT_432965</name>
</gene>
<feature type="compositionally biased region" description="Polar residues" evidence="1">
    <location>
        <begin position="39"/>
        <end position="59"/>
    </location>
</feature>
<evidence type="ECO:0000256" key="1">
    <source>
        <dbReference type="SAM" id="MobiDB-lite"/>
    </source>
</evidence>
<name>A0A6A6I7G3_9PLEO</name>
<accession>A0A6A6I7G3</accession>
<evidence type="ECO:0000313" key="3">
    <source>
        <dbReference type="Proteomes" id="UP000800094"/>
    </source>
</evidence>
<protein>
    <recommendedName>
        <fullName evidence="4">Tachykinin family protein</fullName>
    </recommendedName>
</protein>
<dbReference type="Proteomes" id="UP000800094">
    <property type="component" value="Unassembled WGS sequence"/>
</dbReference>
<dbReference type="EMBL" id="ML987200">
    <property type="protein sequence ID" value="KAF2245450.1"/>
    <property type="molecule type" value="Genomic_DNA"/>
</dbReference>
<feature type="region of interest" description="Disordered" evidence="1">
    <location>
        <begin position="1"/>
        <end position="23"/>
    </location>
</feature>
<dbReference type="AlphaFoldDB" id="A0A6A6I7G3"/>
<dbReference type="GeneID" id="54577336"/>
<dbReference type="InterPro" id="IPR021858">
    <property type="entry name" value="Fun_TF"/>
</dbReference>
<proteinExistence type="predicted"/>
<dbReference type="RefSeq" id="XP_033680454.1">
    <property type="nucleotide sequence ID" value="XM_033824006.1"/>
</dbReference>
<feature type="compositionally biased region" description="Basic and acidic residues" evidence="1">
    <location>
        <begin position="89"/>
        <end position="101"/>
    </location>
</feature>